<dbReference type="InterPro" id="IPR013272">
    <property type="entry name" value="Vps72/YL1_C"/>
</dbReference>
<organism evidence="6 7">
    <name type="scientific">Pneumocystis carinii (strain B80)</name>
    <name type="common">Rat pneumocystis pneumonia agent</name>
    <name type="synonym">Pneumocystis carinii f. sp. carinii</name>
    <dbReference type="NCBI Taxonomy" id="1408658"/>
    <lineage>
        <taxon>Eukaryota</taxon>
        <taxon>Fungi</taxon>
        <taxon>Dikarya</taxon>
        <taxon>Ascomycota</taxon>
        <taxon>Taphrinomycotina</taxon>
        <taxon>Pneumocystomycetes</taxon>
        <taxon>Pneumocystaceae</taxon>
        <taxon>Pneumocystis</taxon>
    </lineage>
</organism>
<dbReference type="AlphaFoldDB" id="A0A0W4ZE96"/>
<sequence>MVSSSHSLLDTVDIGGLEKPFKNPHFKRNPKRNKTLRQVMMHEAVLHTGMSPLPPDVPTYSNIEASPSLFPCSKWCDITGLQGLYTDPKTGLRFHNKEVFSIIKNMTQGVEQQFLQLRGSHVMLR</sequence>
<dbReference type="RefSeq" id="XP_018225032.1">
    <property type="nucleotide sequence ID" value="XM_018371233.1"/>
</dbReference>
<dbReference type="GO" id="GO:0006338">
    <property type="term" value="P:chromatin remodeling"/>
    <property type="evidence" value="ECO:0007669"/>
    <property type="project" value="EnsemblFungi"/>
</dbReference>
<evidence type="ECO:0000313" key="6">
    <source>
        <dbReference type="EMBL" id="KTW26697.1"/>
    </source>
</evidence>
<keyword evidence="2" id="KW-0805">Transcription regulation</keyword>
<comment type="subcellular location">
    <subcellularLocation>
        <location evidence="1">Nucleus</location>
    </subcellularLocation>
</comment>
<evidence type="ECO:0000256" key="3">
    <source>
        <dbReference type="ARBA" id="ARBA00023163"/>
    </source>
</evidence>
<comment type="caution">
    <text evidence="6">The sequence shown here is derived from an EMBL/GenBank/DDBJ whole genome shotgun (WGS) entry which is preliminary data.</text>
</comment>
<evidence type="ECO:0000256" key="4">
    <source>
        <dbReference type="ARBA" id="ARBA00023242"/>
    </source>
</evidence>
<accession>A0A0W4ZE96</accession>
<keyword evidence="3" id="KW-0804">Transcription</keyword>
<reference evidence="7" key="1">
    <citation type="journal article" date="2016" name="Nat. Commun.">
        <title>Genome analysis of three Pneumocystis species reveals adaptation mechanisms to life exclusively in mammalian hosts.</title>
        <authorList>
            <person name="Ma L."/>
            <person name="Chen Z."/>
            <person name="Huang D.W."/>
            <person name="Kutty G."/>
            <person name="Ishihara M."/>
            <person name="Wang H."/>
            <person name="Abouelleil A."/>
            <person name="Bishop L."/>
            <person name="Davey E."/>
            <person name="Deng R."/>
            <person name="Deng X."/>
            <person name="Fan L."/>
            <person name="Fantoni G."/>
            <person name="Fitzgerald M."/>
            <person name="Gogineni E."/>
            <person name="Goldberg J.M."/>
            <person name="Handley G."/>
            <person name="Hu X."/>
            <person name="Huber C."/>
            <person name="Jiao X."/>
            <person name="Jones K."/>
            <person name="Levin J.Z."/>
            <person name="Liu Y."/>
            <person name="Macdonald P."/>
            <person name="Melnikov A."/>
            <person name="Raley C."/>
            <person name="Sassi M."/>
            <person name="Sherman B.T."/>
            <person name="Song X."/>
            <person name="Sykes S."/>
            <person name="Tran B."/>
            <person name="Walsh L."/>
            <person name="Xia Y."/>
            <person name="Yang J."/>
            <person name="Young S."/>
            <person name="Zeng Q."/>
            <person name="Zheng X."/>
            <person name="Stephens R."/>
            <person name="Nusbaum C."/>
            <person name="Birren B.W."/>
            <person name="Azadi P."/>
            <person name="Lempicki R.A."/>
            <person name="Cuomo C.A."/>
            <person name="Kovacs J.A."/>
        </authorList>
    </citation>
    <scope>NUCLEOTIDE SEQUENCE [LARGE SCALE GENOMIC DNA]</scope>
    <source>
        <strain evidence="7">B80</strain>
    </source>
</reference>
<protein>
    <recommendedName>
        <fullName evidence="5">Vps72/YL1 C-terminal domain-containing protein</fullName>
    </recommendedName>
</protein>
<feature type="domain" description="Vps72/YL1 C-terminal" evidence="5">
    <location>
        <begin position="74"/>
        <end position="103"/>
    </location>
</feature>
<dbReference type="Pfam" id="PF08265">
    <property type="entry name" value="YL1_C"/>
    <property type="match status" value="1"/>
</dbReference>
<dbReference type="EMBL" id="LFVZ01000012">
    <property type="protein sequence ID" value="KTW26697.1"/>
    <property type="molecule type" value="Genomic_DNA"/>
</dbReference>
<dbReference type="VEuPathDB" id="FungiDB:T552_02703"/>
<dbReference type="SMART" id="SM00993">
    <property type="entry name" value="YL1_C"/>
    <property type="match status" value="1"/>
</dbReference>
<dbReference type="PANTHER" id="PTHR31200:SF1">
    <property type="entry name" value="INO80 COMPLEX SUBUNIT C"/>
    <property type="match status" value="1"/>
</dbReference>
<dbReference type="OrthoDB" id="49520at2759"/>
<keyword evidence="7" id="KW-1185">Reference proteome</keyword>
<dbReference type="GO" id="GO:0031011">
    <property type="term" value="C:Ino80 complex"/>
    <property type="evidence" value="ECO:0007669"/>
    <property type="project" value="EnsemblFungi"/>
</dbReference>
<dbReference type="PANTHER" id="PTHR31200">
    <property type="entry name" value="INO80 COMPLEX SUBUNIT C"/>
    <property type="match status" value="1"/>
</dbReference>
<evidence type="ECO:0000259" key="5">
    <source>
        <dbReference type="SMART" id="SM00993"/>
    </source>
</evidence>
<gene>
    <name evidence="6" type="ORF">T552_02703</name>
</gene>
<dbReference type="InterPro" id="IPR029525">
    <property type="entry name" value="INO80C/Ies6"/>
</dbReference>
<proteinExistence type="predicted"/>
<name>A0A0W4ZE96_PNEC8</name>
<evidence type="ECO:0000313" key="7">
    <source>
        <dbReference type="Proteomes" id="UP000054454"/>
    </source>
</evidence>
<dbReference type="GO" id="GO:0034080">
    <property type="term" value="P:CENP-A containing chromatin assembly"/>
    <property type="evidence" value="ECO:0007669"/>
    <property type="project" value="EnsemblFungi"/>
</dbReference>
<dbReference type="GeneID" id="28937436"/>
<keyword evidence="4" id="KW-0539">Nucleus</keyword>
<dbReference type="Proteomes" id="UP000054454">
    <property type="component" value="Unassembled WGS sequence"/>
</dbReference>
<evidence type="ECO:0000256" key="2">
    <source>
        <dbReference type="ARBA" id="ARBA00023015"/>
    </source>
</evidence>
<evidence type="ECO:0000256" key="1">
    <source>
        <dbReference type="ARBA" id="ARBA00004123"/>
    </source>
</evidence>